<dbReference type="Proteomes" id="UP001433638">
    <property type="component" value="Unassembled WGS sequence"/>
</dbReference>
<name>A0ABV1M6Y1_9NEIS</name>
<sequence>MNDKTRKPANNKQQEQQRFAQAETACQLAMNLFASLEEDAAWQGCELACKYAQMATVYGRRIRNGKVLCAADFNAAVEVCTSVRRALRALDAELQFTDHPQAEALQQVARESYKVLAAHHQLTAGKRQG</sequence>
<evidence type="ECO:0008006" key="3">
    <source>
        <dbReference type="Google" id="ProtNLM"/>
    </source>
</evidence>
<comment type="caution">
    <text evidence="1">The sequence shown here is derived from an EMBL/GenBank/DDBJ whole genome shotgun (WGS) entry which is preliminary data.</text>
</comment>
<dbReference type="RefSeq" id="WP_349586439.1">
    <property type="nucleotide sequence ID" value="NZ_JBEFLD010000004.1"/>
</dbReference>
<evidence type="ECO:0000313" key="2">
    <source>
        <dbReference type="Proteomes" id="UP001433638"/>
    </source>
</evidence>
<proteinExistence type="predicted"/>
<gene>
    <name evidence="1" type="ORF">ABNW52_08650</name>
</gene>
<organism evidence="1 2">
    <name type="scientific">Vogesella oryzagri</name>
    <dbReference type="NCBI Taxonomy" id="3160864"/>
    <lineage>
        <taxon>Bacteria</taxon>
        <taxon>Pseudomonadati</taxon>
        <taxon>Pseudomonadota</taxon>
        <taxon>Betaproteobacteria</taxon>
        <taxon>Neisseriales</taxon>
        <taxon>Chromobacteriaceae</taxon>
        <taxon>Vogesella</taxon>
    </lineage>
</organism>
<dbReference type="EMBL" id="JBEFLD010000004">
    <property type="protein sequence ID" value="MEQ6290684.1"/>
    <property type="molecule type" value="Genomic_DNA"/>
</dbReference>
<protein>
    <recommendedName>
        <fullName evidence="3">Four helix bundle protein</fullName>
    </recommendedName>
</protein>
<accession>A0ABV1M6Y1</accession>
<reference evidence="1" key="1">
    <citation type="submission" date="2024-06" db="EMBL/GenBank/DDBJ databases">
        <title>Genome sequence of Vogesella sp. MAHUQ-64.</title>
        <authorList>
            <person name="Huq M.A."/>
        </authorList>
    </citation>
    <scope>NUCLEOTIDE SEQUENCE</scope>
    <source>
        <strain evidence="1">MAHUQ-64</strain>
    </source>
</reference>
<keyword evidence="2" id="KW-1185">Reference proteome</keyword>
<evidence type="ECO:0000313" key="1">
    <source>
        <dbReference type="EMBL" id="MEQ6290684.1"/>
    </source>
</evidence>